<dbReference type="OrthoDB" id="307144at2157"/>
<evidence type="ECO:0000313" key="2">
    <source>
        <dbReference type="Proteomes" id="UP000509626"/>
    </source>
</evidence>
<dbReference type="Pfam" id="PF23922">
    <property type="entry name" value="DUF7261"/>
    <property type="match status" value="1"/>
</dbReference>
<keyword evidence="2" id="KW-1185">Reference proteome</keyword>
<dbReference type="Proteomes" id="UP000509626">
    <property type="component" value="Chromosome"/>
</dbReference>
<name>A0A7D5L891_9EURY</name>
<proteinExistence type="predicted"/>
<protein>
    <submittedName>
        <fullName evidence="1">Uncharacterized protein</fullName>
    </submittedName>
</protein>
<dbReference type="InterPro" id="IPR055685">
    <property type="entry name" value="DUF7261"/>
</dbReference>
<dbReference type="KEGG" id="halu:HUG12_00205"/>
<dbReference type="EMBL" id="CP058579">
    <property type="protein sequence ID" value="QLG60270.1"/>
    <property type="molecule type" value="Genomic_DNA"/>
</dbReference>
<dbReference type="GeneID" id="56035834"/>
<evidence type="ECO:0000313" key="1">
    <source>
        <dbReference type="EMBL" id="QLG60270.1"/>
    </source>
</evidence>
<reference evidence="1 2" key="1">
    <citation type="submission" date="2020-06" db="EMBL/GenBank/DDBJ databases">
        <title>NJ-3-1, isolated from saline soil.</title>
        <authorList>
            <person name="Cui H.L."/>
            <person name="Shi X."/>
        </authorList>
    </citation>
    <scope>NUCLEOTIDE SEQUENCE [LARGE SCALE GENOMIC DNA]</scope>
    <source>
        <strain evidence="1 2">NJ-3-1</strain>
    </source>
</reference>
<dbReference type="AlphaFoldDB" id="A0A7D5L891"/>
<accession>A0A7D5L891</accession>
<dbReference type="RefSeq" id="WP_179266856.1">
    <property type="nucleotide sequence ID" value="NZ_CP058579.1"/>
</dbReference>
<organism evidence="1 2">
    <name type="scientific">Halorarum salinum</name>
    <dbReference type="NCBI Taxonomy" id="2743089"/>
    <lineage>
        <taxon>Archaea</taxon>
        <taxon>Methanobacteriati</taxon>
        <taxon>Methanobacteriota</taxon>
        <taxon>Stenosarchaea group</taxon>
        <taxon>Halobacteria</taxon>
        <taxon>Halobacteriales</taxon>
        <taxon>Haloferacaceae</taxon>
        <taxon>Halorarum</taxon>
    </lineage>
</organism>
<gene>
    <name evidence="1" type="ORF">HUG12_00205</name>
</gene>
<sequence length="57" mass="6018">MANCPSGPNRQFGDCAEDDGVVTQERVDEVHLLAVGFDVTVTGPRGTNELTAILTVT</sequence>